<dbReference type="EMBL" id="OX465079">
    <property type="protein sequence ID" value="CAI9274385.1"/>
    <property type="molecule type" value="Genomic_DNA"/>
</dbReference>
<organism evidence="1 2">
    <name type="scientific">Lactuca saligna</name>
    <name type="common">Willowleaf lettuce</name>
    <dbReference type="NCBI Taxonomy" id="75948"/>
    <lineage>
        <taxon>Eukaryota</taxon>
        <taxon>Viridiplantae</taxon>
        <taxon>Streptophyta</taxon>
        <taxon>Embryophyta</taxon>
        <taxon>Tracheophyta</taxon>
        <taxon>Spermatophyta</taxon>
        <taxon>Magnoliopsida</taxon>
        <taxon>eudicotyledons</taxon>
        <taxon>Gunneridae</taxon>
        <taxon>Pentapetalae</taxon>
        <taxon>asterids</taxon>
        <taxon>campanulids</taxon>
        <taxon>Asterales</taxon>
        <taxon>Asteraceae</taxon>
        <taxon>Cichorioideae</taxon>
        <taxon>Cichorieae</taxon>
        <taxon>Lactucinae</taxon>
        <taxon>Lactuca</taxon>
    </lineage>
</organism>
<accession>A0AA35YI17</accession>
<evidence type="ECO:0000313" key="1">
    <source>
        <dbReference type="EMBL" id="CAI9274385.1"/>
    </source>
</evidence>
<sequence>MAIPTTLSILPSPSSCLSSKSLQPIHLTCPKTTISLSKSNFTPFSIHCSNPINLASSRKPISFICSSSFIVSTSTTNYEILWLNPMAPMEFTKNNLSLKKHHVEFVQYRVSVVASELLSQNNRRQFAHPSYFHADGVNVHFISQALIENTRAYDILKQAPFLVPFTSRVKLFTGLNQVHHQDYYLWYKDVRMLTFTIGLHLMISSPNLISTWFCPVAYNRPLKYSPILMYLPGLEGTGTSLVVHEKALGK</sequence>
<name>A0AA35YI17_LACSI</name>
<dbReference type="AlphaFoldDB" id="A0AA35YI17"/>
<reference evidence="1" key="1">
    <citation type="submission" date="2023-04" db="EMBL/GenBank/DDBJ databases">
        <authorList>
            <person name="Vijverberg K."/>
            <person name="Xiong W."/>
            <person name="Schranz E."/>
        </authorList>
    </citation>
    <scope>NUCLEOTIDE SEQUENCE</scope>
</reference>
<keyword evidence="2" id="KW-1185">Reference proteome</keyword>
<dbReference type="Proteomes" id="UP001177003">
    <property type="component" value="Chromosome 3"/>
</dbReference>
<proteinExistence type="predicted"/>
<protein>
    <submittedName>
        <fullName evidence="1">Uncharacterized protein</fullName>
    </submittedName>
</protein>
<gene>
    <name evidence="1" type="ORF">LSALG_LOCUS14467</name>
</gene>
<evidence type="ECO:0000313" key="2">
    <source>
        <dbReference type="Proteomes" id="UP001177003"/>
    </source>
</evidence>